<evidence type="ECO:0000313" key="7">
    <source>
        <dbReference type="RefSeq" id="XP_026191342.1"/>
    </source>
</evidence>
<evidence type="ECO:0000256" key="1">
    <source>
        <dbReference type="ARBA" id="ARBA00022603"/>
    </source>
</evidence>
<sequence>MLWPSSNTNSKRKCFLGLALNGGTEVETPVALQRIEAQRRPNMVGIYPAADALEDSEKRKESSALFAGVWCACKRRFSSLLSSDHPESRATLHIQRRAALALPLPPFLFAHQIVNFRELQSLQQRQAPVDEEGSSSATPPEKGGGQGPKKDASGRLRPLLVNIVDSEGGQPVGCGLFHCRPLIAVRTLEGLAPSQPLDAAYVGQKLREAAERRRGLPRDAFCEERTPKRLNADAGVRDAASPEGTGGSALRWGFYRLINGERSELLTVPLLEALQEALRPLAVVLRNDSLQRQLERDSTMQQYTAVLAGEVQGWQWIEEGGVRFPVDICKGHETGWYYDRREAREAVARLSKGAKILDLHCHSAAFSVGALQRGGARQAVCVDTSPLSLGLAEAAAAANNVQHQVSLHQADALEWLLRQAGETQPDSQDSHEGSQVTASARGQDGEFHPHVFARGHLCPRCSRGYGRSCIVALTTRGHNKPSYDFSEFTIGGSPKMFESDQETKHREFDVVIMDPPSPHRRSLVPAFTADLQQLAAAAASRISKGGRLVVVDSSRFLELQQLLELLAGSIATVGRTAVMEMHGGPSLDCPQDLRSQGPVGMNWVVLQLV</sequence>
<dbReference type="PANTHER" id="PTHR42873:SF1">
    <property type="entry name" value="S-ADENOSYLMETHIONINE-DEPENDENT METHYLTRANSFERASE DOMAIN-CONTAINING PROTEIN"/>
    <property type="match status" value="1"/>
</dbReference>
<dbReference type="PANTHER" id="PTHR42873">
    <property type="entry name" value="RIBOSOMAL RNA LARGE SUBUNIT METHYLTRANSFERASE"/>
    <property type="match status" value="1"/>
</dbReference>
<feature type="region of interest" description="Disordered" evidence="4">
    <location>
        <begin position="124"/>
        <end position="153"/>
    </location>
</feature>
<dbReference type="GO" id="GO:0032259">
    <property type="term" value="P:methylation"/>
    <property type="evidence" value="ECO:0007669"/>
    <property type="project" value="UniProtKB-KW"/>
</dbReference>
<dbReference type="RefSeq" id="XP_026191342.1">
    <property type="nucleotide sequence ID" value="XM_026335557.1"/>
</dbReference>
<reference evidence="7" key="1">
    <citation type="submission" date="2025-08" db="UniProtKB">
        <authorList>
            <consortium name="RefSeq"/>
        </authorList>
    </citation>
    <scope>IDENTIFICATION</scope>
</reference>
<proteinExistence type="predicted"/>
<keyword evidence="2" id="KW-0808">Transferase</keyword>
<name>A0A6P6RV47_9EIME</name>
<keyword evidence="1" id="KW-0489">Methyltransferase</keyword>
<keyword evidence="3" id="KW-0949">S-adenosyl-L-methionine</keyword>
<dbReference type="Proteomes" id="UP000515125">
    <property type="component" value="Unplaced"/>
</dbReference>
<feature type="region of interest" description="Disordered" evidence="4">
    <location>
        <begin position="421"/>
        <end position="440"/>
    </location>
</feature>
<dbReference type="InterPro" id="IPR019614">
    <property type="entry name" value="SAM-dep_methyl-trfase"/>
</dbReference>
<accession>A0A6P6RV47</accession>
<dbReference type="Pfam" id="PF10672">
    <property type="entry name" value="Methyltrans_SAM"/>
    <property type="match status" value="1"/>
</dbReference>
<protein>
    <submittedName>
        <fullName evidence="7">Uncharacterized protein LOC34620968</fullName>
    </submittedName>
</protein>
<evidence type="ECO:0000256" key="2">
    <source>
        <dbReference type="ARBA" id="ARBA00022679"/>
    </source>
</evidence>
<evidence type="ECO:0000256" key="4">
    <source>
        <dbReference type="SAM" id="MobiDB-lite"/>
    </source>
</evidence>
<keyword evidence="6" id="KW-1185">Reference proteome</keyword>
<evidence type="ECO:0000313" key="6">
    <source>
        <dbReference type="Proteomes" id="UP000515125"/>
    </source>
</evidence>
<evidence type="ECO:0000259" key="5">
    <source>
        <dbReference type="Pfam" id="PF10672"/>
    </source>
</evidence>
<dbReference type="AlphaFoldDB" id="A0A6P6RV47"/>
<dbReference type="GO" id="GO:0008168">
    <property type="term" value="F:methyltransferase activity"/>
    <property type="evidence" value="ECO:0007669"/>
    <property type="project" value="UniProtKB-KW"/>
</dbReference>
<evidence type="ECO:0000256" key="3">
    <source>
        <dbReference type="ARBA" id="ARBA00022691"/>
    </source>
</evidence>
<dbReference type="GeneID" id="34620968"/>
<organism evidence="6 7">
    <name type="scientific">Cyclospora cayetanensis</name>
    <dbReference type="NCBI Taxonomy" id="88456"/>
    <lineage>
        <taxon>Eukaryota</taxon>
        <taxon>Sar</taxon>
        <taxon>Alveolata</taxon>
        <taxon>Apicomplexa</taxon>
        <taxon>Conoidasida</taxon>
        <taxon>Coccidia</taxon>
        <taxon>Eucoccidiorida</taxon>
        <taxon>Eimeriorina</taxon>
        <taxon>Eimeriidae</taxon>
        <taxon>Cyclospora</taxon>
    </lineage>
</organism>
<dbReference type="SUPFAM" id="SSF53335">
    <property type="entry name" value="S-adenosyl-L-methionine-dependent methyltransferases"/>
    <property type="match status" value="1"/>
</dbReference>
<dbReference type="InterPro" id="IPR029063">
    <property type="entry name" value="SAM-dependent_MTases_sf"/>
</dbReference>
<feature type="domain" description="S-adenosylmethionine-dependent methyltransferase" evidence="5">
    <location>
        <begin position="286"/>
        <end position="385"/>
    </location>
</feature>
<dbReference type="Gene3D" id="3.40.50.150">
    <property type="entry name" value="Vaccinia Virus protein VP39"/>
    <property type="match status" value="1"/>
</dbReference>
<dbReference type="OrthoDB" id="269872at2759"/>
<gene>
    <name evidence="7" type="primary">LOC34620968</name>
</gene>